<evidence type="ECO:0000313" key="3">
    <source>
        <dbReference type="Proteomes" id="UP000315295"/>
    </source>
</evidence>
<keyword evidence="1" id="KW-0472">Membrane</keyword>
<accession>A0A540LJZ2</accession>
<proteinExistence type="predicted"/>
<dbReference type="Proteomes" id="UP000315295">
    <property type="component" value="Unassembled WGS sequence"/>
</dbReference>
<keyword evidence="1" id="KW-0812">Transmembrane</keyword>
<comment type="caution">
    <text evidence="2">The sequence shown here is derived from an EMBL/GenBank/DDBJ whole genome shotgun (WGS) entry which is preliminary data.</text>
</comment>
<evidence type="ECO:0000256" key="1">
    <source>
        <dbReference type="SAM" id="Phobius"/>
    </source>
</evidence>
<feature type="transmembrane region" description="Helical" evidence="1">
    <location>
        <begin position="64"/>
        <end position="87"/>
    </location>
</feature>
<gene>
    <name evidence="2" type="ORF">C1H46_027664</name>
</gene>
<reference evidence="2 3" key="1">
    <citation type="journal article" date="2019" name="G3 (Bethesda)">
        <title>Sequencing of a Wild Apple (Malus baccata) Genome Unravels the Differences Between Cultivated and Wild Apple Species Regarding Disease Resistance and Cold Tolerance.</title>
        <authorList>
            <person name="Chen X."/>
        </authorList>
    </citation>
    <scope>NUCLEOTIDE SEQUENCE [LARGE SCALE GENOMIC DNA]</scope>
    <source>
        <strain evidence="3">cv. Shandingzi</strain>
        <tissue evidence="2">Leaves</tissue>
    </source>
</reference>
<keyword evidence="1" id="KW-1133">Transmembrane helix</keyword>
<organism evidence="2 3">
    <name type="scientific">Malus baccata</name>
    <name type="common">Siberian crab apple</name>
    <name type="synonym">Pyrus baccata</name>
    <dbReference type="NCBI Taxonomy" id="106549"/>
    <lineage>
        <taxon>Eukaryota</taxon>
        <taxon>Viridiplantae</taxon>
        <taxon>Streptophyta</taxon>
        <taxon>Embryophyta</taxon>
        <taxon>Tracheophyta</taxon>
        <taxon>Spermatophyta</taxon>
        <taxon>Magnoliopsida</taxon>
        <taxon>eudicotyledons</taxon>
        <taxon>Gunneridae</taxon>
        <taxon>Pentapetalae</taxon>
        <taxon>rosids</taxon>
        <taxon>fabids</taxon>
        <taxon>Rosales</taxon>
        <taxon>Rosaceae</taxon>
        <taxon>Amygdaloideae</taxon>
        <taxon>Maleae</taxon>
        <taxon>Malus</taxon>
    </lineage>
</organism>
<keyword evidence="3" id="KW-1185">Reference proteome</keyword>
<dbReference type="AlphaFoldDB" id="A0A540LJZ2"/>
<sequence length="104" mass="11535">MNDSYLLLELEQWYLPEPEADPVPGNSPESVERGDIALDIRDDASSVESIPRRSVNAIPIGVGLWSSLVISSIITLINIPSYLVVIFENETKVHKYLLATAKIK</sequence>
<name>A0A540LJZ2_MALBA</name>
<protein>
    <submittedName>
        <fullName evidence="2">Uncharacterized protein</fullName>
    </submittedName>
</protein>
<evidence type="ECO:0000313" key="2">
    <source>
        <dbReference type="EMBL" id="TQD86791.1"/>
    </source>
</evidence>
<dbReference type="EMBL" id="VIEB01000556">
    <property type="protein sequence ID" value="TQD86791.1"/>
    <property type="molecule type" value="Genomic_DNA"/>
</dbReference>